<proteinExistence type="predicted"/>
<dbReference type="GO" id="GO:0016810">
    <property type="term" value="F:hydrolase activity, acting on carbon-nitrogen (but not peptide) bonds"/>
    <property type="evidence" value="ECO:0007669"/>
    <property type="project" value="InterPro"/>
</dbReference>
<dbReference type="PANTHER" id="PTHR43123">
    <property type="entry name" value="POLYSACCHARIDE DEACETYLASE-RELATED"/>
    <property type="match status" value="1"/>
</dbReference>
<feature type="region of interest" description="Disordered" evidence="1">
    <location>
        <begin position="1"/>
        <end position="24"/>
    </location>
</feature>
<dbReference type="AlphaFoldDB" id="A0A365QWJ5"/>
<name>A0A365QWJ5_9BURK</name>
<dbReference type="Pfam" id="PF01522">
    <property type="entry name" value="Polysacc_deac_1"/>
    <property type="match status" value="1"/>
</dbReference>
<dbReference type="Proteomes" id="UP000252458">
    <property type="component" value="Unassembled WGS sequence"/>
</dbReference>
<dbReference type="RefSeq" id="WP_113045689.1">
    <property type="nucleotide sequence ID" value="NZ_QMFZ01000010.1"/>
</dbReference>
<reference evidence="3 4" key="1">
    <citation type="submission" date="2018-06" db="EMBL/GenBank/DDBJ databases">
        <title>Draft genome sequence of Burkholderia reimsis strain BE51 isolated from a French agricultural soil.</title>
        <authorList>
            <person name="Esmaeel Q."/>
        </authorList>
    </citation>
    <scope>NUCLEOTIDE SEQUENCE [LARGE SCALE GENOMIC DNA]</scope>
    <source>
        <strain evidence="3 4">BE51</strain>
    </source>
</reference>
<comment type="caution">
    <text evidence="3">The sequence shown here is derived from an EMBL/GenBank/DDBJ whole genome shotgun (WGS) entry which is preliminary data.</text>
</comment>
<gene>
    <name evidence="3" type="ORF">DPV79_14255</name>
</gene>
<sequence length="348" mass="38982">MAIQVDQTDRDSINQAPDQPTRRSFLTKAGVGAGAFAVGAMLQAAQVDAQTSHSQSNAVAAPGRGEFWPDGARLVISISMQFEAGGQPPKGADNPFPKVDFPASVPADLAAEAWFAYGYREGIPRMLDLWDRHDVKVTAHMIGEAAKRHPEIAREIVARGHEASGHGPTWNSQYAMSRAQEREFLIQARSMVEEVTGQRPIGYNANWLRRGPNTLSLLQELGYVYHIDDTSRDEPFIEKVNGKDFVVVPYTLRNNDILLVEGRNYSPEKFLEQIKFDFDQLYEESGSRRRMMSISAHDRISGTPQMTRAWDAFLRYAKSHPGVAFMRKDDIARFVLKSPITVRESETI</sequence>
<dbReference type="NCBIfam" id="TIGR01409">
    <property type="entry name" value="TAT_signal_seq"/>
    <property type="match status" value="1"/>
</dbReference>
<dbReference type="PANTHER" id="PTHR43123:SF1">
    <property type="entry name" value="POLYSACCHARIDE DEACETYLASE-RELATED"/>
    <property type="match status" value="1"/>
</dbReference>
<protein>
    <submittedName>
        <fullName evidence="3">Polysaccharide deacetylase</fullName>
    </submittedName>
</protein>
<dbReference type="InterPro" id="IPR019546">
    <property type="entry name" value="TAT_signal_bac_arc"/>
</dbReference>
<dbReference type="InterPro" id="IPR006311">
    <property type="entry name" value="TAT_signal"/>
</dbReference>
<organism evidence="3 4">
    <name type="scientific">Burkholderia reimsis</name>
    <dbReference type="NCBI Taxonomy" id="2234132"/>
    <lineage>
        <taxon>Bacteria</taxon>
        <taxon>Pseudomonadati</taxon>
        <taxon>Pseudomonadota</taxon>
        <taxon>Betaproteobacteria</taxon>
        <taxon>Burkholderiales</taxon>
        <taxon>Burkholderiaceae</taxon>
        <taxon>Burkholderia</taxon>
    </lineage>
</organism>
<evidence type="ECO:0000313" key="3">
    <source>
        <dbReference type="EMBL" id="RBB39395.1"/>
    </source>
</evidence>
<dbReference type="SUPFAM" id="SSF88713">
    <property type="entry name" value="Glycoside hydrolase/deacetylase"/>
    <property type="match status" value="1"/>
</dbReference>
<evidence type="ECO:0000256" key="1">
    <source>
        <dbReference type="SAM" id="MobiDB-lite"/>
    </source>
</evidence>
<dbReference type="EMBL" id="QMFZ01000010">
    <property type="protein sequence ID" value="RBB39395.1"/>
    <property type="molecule type" value="Genomic_DNA"/>
</dbReference>
<evidence type="ECO:0000313" key="4">
    <source>
        <dbReference type="Proteomes" id="UP000252458"/>
    </source>
</evidence>
<dbReference type="Gene3D" id="3.20.20.370">
    <property type="entry name" value="Glycoside hydrolase/deacetylase"/>
    <property type="match status" value="1"/>
</dbReference>
<feature type="compositionally biased region" description="Polar residues" evidence="1">
    <location>
        <begin position="13"/>
        <end position="24"/>
    </location>
</feature>
<accession>A0A365QWJ5</accession>
<keyword evidence="4" id="KW-1185">Reference proteome</keyword>
<dbReference type="GO" id="GO:0005975">
    <property type="term" value="P:carbohydrate metabolic process"/>
    <property type="evidence" value="ECO:0007669"/>
    <property type="project" value="InterPro"/>
</dbReference>
<dbReference type="PROSITE" id="PS51318">
    <property type="entry name" value="TAT"/>
    <property type="match status" value="1"/>
</dbReference>
<dbReference type="InterPro" id="IPR002509">
    <property type="entry name" value="NODB_dom"/>
</dbReference>
<evidence type="ECO:0000259" key="2">
    <source>
        <dbReference type="PROSITE" id="PS51677"/>
    </source>
</evidence>
<feature type="domain" description="NodB homology" evidence="2">
    <location>
        <begin position="109"/>
        <end position="326"/>
    </location>
</feature>
<dbReference type="PROSITE" id="PS51677">
    <property type="entry name" value="NODB"/>
    <property type="match status" value="1"/>
</dbReference>
<dbReference type="InterPro" id="IPR011330">
    <property type="entry name" value="Glyco_hydro/deAcase_b/a-brl"/>
</dbReference>